<keyword evidence="8 9" id="KW-0472">Membrane</keyword>
<keyword evidence="4 9" id="KW-0812">Transmembrane</keyword>
<evidence type="ECO:0000256" key="5">
    <source>
        <dbReference type="ARBA" id="ARBA00022741"/>
    </source>
</evidence>
<keyword evidence="5" id="KW-0547">Nucleotide-binding</keyword>
<keyword evidence="7 9" id="KW-1133">Transmembrane helix</keyword>
<evidence type="ECO:0000256" key="2">
    <source>
        <dbReference type="ARBA" id="ARBA00005814"/>
    </source>
</evidence>
<dbReference type="PANTHER" id="PTHR48041">
    <property type="entry name" value="ABC TRANSPORTER G FAMILY MEMBER 28"/>
    <property type="match status" value="1"/>
</dbReference>
<dbReference type="Pfam" id="PF19055">
    <property type="entry name" value="ABC2_membrane_7"/>
    <property type="match status" value="1"/>
</dbReference>
<proteinExistence type="inferred from homology"/>
<protein>
    <submittedName>
        <fullName evidence="11">ABC transporter</fullName>
    </submittedName>
</protein>
<dbReference type="InterPro" id="IPR043926">
    <property type="entry name" value="ABCG_dom"/>
</dbReference>
<dbReference type="PANTHER" id="PTHR48041:SF61">
    <property type="entry name" value="SD03967P"/>
    <property type="match status" value="1"/>
</dbReference>
<dbReference type="Gene3D" id="3.40.50.300">
    <property type="entry name" value="P-loop containing nucleotide triphosphate hydrolases"/>
    <property type="match status" value="1"/>
</dbReference>
<evidence type="ECO:0000313" key="12">
    <source>
        <dbReference type="Proteomes" id="UP001458880"/>
    </source>
</evidence>
<dbReference type="InterPro" id="IPR027417">
    <property type="entry name" value="P-loop_NTPase"/>
</dbReference>
<name>A0AAW1L8I8_POPJA</name>
<evidence type="ECO:0000256" key="9">
    <source>
        <dbReference type="SAM" id="Phobius"/>
    </source>
</evidence>
<evidence type="ECO:0000256" key="3">
    <source>
        <dbReference type="ARBA" id="ARBA00022448"/>
    </source>
</evidence>
<keyword evidence="6" id="KW-0067">ATP-binding</keyword>
<dbReference type="SMART" id="SM00382">
    <property type="entry name" value="AAA"/>
    <property type="match status" value="1"/>
</dbReference>
<sequence length="584" mass="66069">MVKVLEFSYAQQTQLKLKYFIADRKEILHGVTGEFKSGQLSAIMGPSGAGKSTLLNILAGYITRGSSGHIMMNNQIRDDNPKFRKLVAYIPQDEELRLSLTAIENMTVAAHLKLGYDVSDEYKTKQVVQIMQLLGLEACHNTMTSRLSGGQRKRLAIALELLSNPPILFLDEPTTGLDSLSCTQCVSLLKRLAEEGRTVVCTIHQPSALIFEKFDKLYALSAGVCIYDGTIGNLLPHLSGLGLTCPPYHNPADFLMEVAIGEHGITVEELSKAEFTEQPRESIKDKKLESQSSMGNNSIAVDTLPSPASVLMQFLLLYKRNLIMAKRKYSIYLNRFLAHVLIGFLFGYLYSSCGYGAQTVLANYVYLYGSLLLVVYTGQMSVTLSFPLEMRILSREHFNRWYKLTPYLLAGVLIEIPFQVICTWSYIVITYWLTEQPTDYRVYFFVVFCTLSTLCAQAWGYFIGATTPIKIAVFLGPVLACLFSIFGFCIRYLDTPLMFRWMYTISYFRAGFQGLVYSIYGLPRPKLYCPENAVYCHYQSPKDFLGEMDMGDVNLWSNISMIIIISFLMHAFTYAAVWFKLHKR</sequence>
<feature type="transmembrane region" description="Helical" evidence="9">
    <location>
        <begin position="555"/>
        <end position="579"/>
    </location>
</feature>
<evidence type="ECO:0000256" key="1">
    <source>
        <dbReference type="ARBA" id="ARBA00004141"/>
    </source>
</evidence>
<dbReference type="SUPFAM" id="SSF52540">
    <property type="entry name" value="P-loop containing nucleoside triphosphate hydrolases"/>
    <property type="match status" value="1"/>
</dbReference>
<dbReference type="InterPro" id="IPR050352">
    <property type="entry name" value="ABCG_transporters"/>
</dbReference>
<dbReference type="AlphaFoldDB" id="A0AAW1L8I8"/>
<evidence type="ECO:0000256" key="6">
    <source>
        <dbReference type="ARBA" id="ARBA00022840"/>
    </source>
</evidence>
<evidence type="ECO:0000256" key="4">
    <source>
        <dbReference type="ARBA" id="ARBA00022692"/>
    </source>
</evidence>
<dbReference type="GO" id="GO:0005886">
    <property type="term" value="C:plasma membrane"/>
    <property type="evidence" value="ECO:0007669"/>
    <property type="project" value="TreeGrafter"/>
</dbReference>
<feature type="transmembrane region" description="Helical" evidence="9">
    <location>
        <begin position="365"/>
        <end position="386"/>
    </location>
</feature>
<feature type="transmembrane region" description="Helical" evidence="9">
    <location>
        <begin position="471"/>
        <end position="493"/>
    </location>
</feature>
<reference evidence="11 12" key="1">
    <citation type="journal article" date="2024" name="BMC Genomics">
        <title>De novo assembly and annotation of Popillia japonica's genome with initial clues to its potential as an invasive pest.</title>
        <authorList>
            <person name="Cucini C."/>
            <person name="Boschi S."/>
            <person name="Funari R."/>
            <person name="Cardaioli E."/>
            <person name="Iannotti N."/>
            <person name="Marturano G."/>
            <person name="Paoli F."/>
            <person name="Bruttini M."/>
            <person name="Carapelli A."/>
            <person name="Frati F."/>
            <person name="Nardi F."/>
        </authorList>
    </citation>
    <scope>NUCLEOTIDE SEQUENCE [LARGE SCALE GENOMIC DNA]</scope>
    <source>
        <strain evidence="11">DMR45628</strain>
    </source>
</reference>
<keyword evidence="12" id="KW-1185">Reference proteome</keyword>
<accession>A0AAW1L8I8</accession>
<dbReference type="GO" id="GO:0016887">
    <property type="term" value="F:ATP hydrolysis activity"/>
    <property type="evidence" value="ECO:0007669"/>
    <property type="project" value="InterPro"/>
</dbReference>
<dbReference type="Pfam" id="PF00005">
    <property type="entry name" value="ABC_tran"/>
    <property type="match status" value="1"/>
</dbReference>
<gene>
    <name evidence="11" type="ORF">QE152_g15286</name>
</gene>
<dbReference type="InterPro" id="IPR013525">
    <property type="entry name" value="ABC2_TM"/>
</dbReference>
<feature type="domain" description="ABC transporter" evidence="10">
    <location>
        <begin position="2"/>
        <end position="247"/>
    </location>
</feature>
<dbReference type="GO" id="GO:0140359">
    <property type="term" value="F:ABC-type transporter activity"/>
    <property type="evidence" value="ECO:0007669"/>
    <property type="project" value="InterPro"/>
</dbReference>
<comment type="subcellular location">
    <subcellularLocation>
        <location evidence="1">Membrane</location>
        <topology evidence="1">Multi-pass membrane protein</topology>
    </subcellularLocation>
</comment>
<dbReference type="CDD" id="cd03213">
    <property type="entry name" value="ABCG_EPDR"/>
    <property type="match status" value="1"/>
</dbReference>
<dbReference type="InterPro" id="IPR003439">
    <property type="entry name" value="ABC_transporter-like_ATP-bd"/>
</dbReference>
<evidence type="ECO:0000256" key="7">
    <source>
        <dbReference type="ARBA" id="ARBA00022989"/>
    </source>
</evidence>
<dbReference type="Proteomes" id="UP001458880">
    <property type="component" value="Unassembled WGS sequence"/>
</dbReference>
<feature type="transmembrane region" description="Helical" evidence="9">
    <location>
        <begin position="330"/>
        <end position="350"/>
    </location>
</feature>
<organism evidence="11 12">
    <name type="scientific">Popillia japonica</name>
    <name type="common">Japanese beetle</name>
    <dbReference type="NCBI Taxonomy" id="7064"/>
    <lineage>
        <taxon>Eukaryota</taxon>
        <taxon>Metazoa</taxon>
        <taxon>Ecdysozoa</taxon>
        <taxon>Arthropoda</taxon>
        <taxon>Hexapoda</taxon>
        <taxon>Insecta</taxon>
        <taxon>Pterygota</taxon>
        <taxon>Neoptera</taxon>
        <taxon>Endopterygota</taxon>
        <taxon>Coleoptera</taxon>
        <taxon>Polyphaga</taxon>
        <taxon>Scarabaeiformia</taxon>
        <taxon>Scarabaeidae</taxon>
        <taxon>Rutelinae</taxon>
        <taxon>Popillia</taxon>
    </lineage>
</organism>
<dbReference type="PROSITE" id="PS00211">
    <property type="entry name" value="ABC_TRANSPORTER_1"/>
    <property type="match status" value="1"/>
</dbReference>
<dbReference type="InterPro" id="IPR003593">
    <property type="entry name" value="AAA+_ATPase"/>
</dbReference>
<dbReference type="Pfam" id="PF01061">
    <property type="entry name" value="ABC2_membrane"/>
    <property type="match status" value="1"/>
</dbReference>
<evidence type="ECO:0000259" key="10">
    <source>
        <dbReference type="PROSITE" id="PS50893"/>
    </source>
</evidence>
<feature type="transmembrane region" description="Helical" evidence="9">
    <location>
        <begin position="407"/>
        <end position="434"/>
    </location>
</feature>
<feature type="transmembrane region" description="Helical" evidence="9">
    <location>
        <begin position="440"/>
        <end position="464"/>
    </location>
</feature>
<comment type="caution">
    <text evidence="11">The sequence shown here is derived from an EMBL/GenBank/DDBJ whole genome shotgun (WGS) entry which is preliminary data.</text>
</comment>
<keyword evidence="3" id="KW-0813">Transport</keyword>
<dbReference type="PROSITE" id="PS50893">
    <property type="entry name" value="ABC_TRANSPORTER_2"/>
    <property type="match status" value="1"/>
</dbReference>
<evidence type="ECO:0000256" key="8">
    <source>
        <dbReference type="ARBA" id="ARBA00023136"/>
    </source>
</evidence>
<evidence type="ECO:0000313" key="11">
    <source>
        <dbReference type="EMBL" id="KAK9730383.1"/>
    </source>
</evidence>
<comment type="similarity">
    <text evidence="2">Belongs to the ABC transporter superfamily. ABCG family. Eye pigment precursor importer (TC 3.A.1.204) subfamily.</text>
</comment>
<dbReference type="InterPro" id="IPR017871">
    <property type="entry name" value="ABC_transporter-like_CS"/>
</dbReference>
<dbReference type="FunFam" id="3.40.50.300:FF:001077">
    <property type="entry name" value="Uncharacterized protein, isoform A"/>
    <property type="match status" value="1"/>
</dbReference>
<dbReference type="EMBL" id="JASPKY010000148">
    <property type="protein sequence ID" value="KAK9730383.1"/>
    <property type="molecule type" value="Genomic_DNA"/>
</dbReference>
<dbReference type="GO" id="GO:0005524">
    <property type="term" value="F:ATP binding"/>
    <property type="evidence" value="ECO:0007669"/>
    <property type="project" value="UniProtKB-KW"/>
</dbReference>